<dbReference type="Gene3D" id="1.10.260.40">
    <property type="entry name" value="lambda repressor-like DNA-binding domains"/>
    <property type="match status" value="1"/>
</dbReference>
<dbReference type="GO" id="GO:0003677">
    <property type="term" value="F:DNA binding"/>
    <property type="evidence" value="ECO:0007669"/>
    <property type="project" value="InterPro"/>
</dbReference>
<sequence length="108" mass="12060">MREIRGLNPDELAREIHISTPHLRNIENGHRALTEVLLTKIAKALVVPQIALLRDGYFDSEWTEAQIEAKNLERRVEKLQDNATALADEVEGLRAALADLLARAKAVA</sequence>
<organism evidence="3 4">
    <name type="scientific">Schaalia hyovaginalis</name>
    <dbReference type="NCBI Taxonomy" id="29316"/>
    <lineage>
        <taxon>Bacteria</taxon>
        <taxon>Bacillati</taxon>
        <taxon>Actinomycetota</taxon>
        <taxon>Actinomycetes</taxon>
        <taxon>Actinomycetales</taxon>
        <taxon>Actinomycetaceae</taxon>
        <taxon>Schaalia</taxon>
    </lineage>
</organism>
<evidence type="ECO:0000256" key="1">
    <source>
        <dbReference type="SAM" id="Coils"/>
    </source>
</evidence>
<dbReference type="CDD" id="cd00093">
    <property type="entry name" value="HTH_XRE"/>
    <property type="match status" value="1"/>
</dbReference>
<comment type="caution">
    <text evidence="3">The sequence shown here is derived from an EMBL/GenBank/DDBJ whole genome shotgun (WGS) entry which is preliminary data.</text>
</comment>
<evidence type="ECO:0000313" key="3">
    <source>
        <dbReference type="EMBL" id="MBB6333670.1"/>
    </source>
</evidence>
<dbReference type="Pfam" id="PF01381">
    <property type="entry name" value="HTH_3"/>
    <property type="match status" value="1"/>
</dbReference>
<evidence type="ECO:0000259" key="2">
    <source>
        <dbReference type="PROSITE" id="PS50943"/>
    </source>
</evidence>
<dbReference type="Proteomes" id="UP000617426">
    <property type="component" value="Unassembled WGS sequence"/>
</dbReference>
<dbReference type="AlphaFoldDB" id="A0A923E3T8"/>
<dbReference type="EMBL" id="JACHMK010000001">
    <property type="protein sequence ID" value="MBB6333670.1"/>
    <property type="molecule type" value="Genomic_DNA"/>
</dbReference>
<dbReference type="PROSITE" id="PS50943">
    <property type="entry name" value="HTH_CROC1"/>
    <property type="match status" value="1"/>
</dbReference>
<feature type="coiled-coil region" evidence="1">
    <location>
        <begin position="62"/>
        <end position="103"/>
    </location>
</feature>
<dbReference type="InterPro" id="IPR001387">
    <property type="entry name" value="Cro/C1-type_HTH"/>
</dbReference>
<feature type="domain" description="HTH cro/C1-type" evidence="2">
    <location>
        <begin position="1"/>
        <end position="53"/>
    </location>
</feature>
<accession>A0A923E3T8</accession>
<protein>
    <submittedName>
        <fullName evidence="3">Transcriptional regulator with XRE-family HTH domain</fullName>
    </submittedName>
</protein>
<dbReference type="SUPFAM" id="SSF47413">
    <property type="entry name" value="lambda repressor-like DNA-binding domains"/>
    <property type="match status" value="1"/>
</dbReference>
<keyword evidence="4" id="KW-1185">Reference proteome</keyword>
<keyword evidence="1" id="KW-0175">Coiled coil</keyword>
<reference evidence="3" key="1">
    <citation type="submission" date="2020-08" db="EMBL/GenBank/DDBJ databases">
        <title>Sequencing the genomes of 1000 actinobacteria strains.</title>
        <authorList>
            <person name="Klenk H.-P."/>
        </authorList>
    </citation>
    <scope>NUCLEOTIDE SEQUENCE</scope>
    <source>
        <strain evidence="3">DSM 10695</strain>
    </source>
</reference>
<evidence type="ECO:0000313" key="4">
    <source>
        <dbReference type="Proteomes" id="UP000617426"/>
    </source>
</evidence>
<gene>
    <name evidence="3" type="ORF">HD592_000235</name>
</gene>
<name>A0A923E3T8_9ACTO</name>
<dbReference type="InterPro" id="IPR010982">
    <property type="entry name" value="Lambda_DNA-bd_dom_sf"/>
</dbReference>
<proteinExistence type="predicted"/>